<dbReference type="Proteomes" id="UP000199759">
    <property type="component" value="Unassembled WGS sequence"/>
</dbReference>
<proteinExistence type="predicted"/>
<sequence length="366" mass="40949">MKLNLAIVAGVACWALSSTAQACSLVRQQPQHRPFYAHLVSTAASIELMRVEYVAVGTVEDLSGLESLHPRTSRARVTTRFTSVEAVKGSAGTFEFTFTDGASAQEWDELLASPPEVARHDNHQDPRFWTVFDVYDTEVTPACEIVYPGFVAGDLYVVFRDEAGTPLNMFEMYGRNFAHIEDPENDVWLQALRSLASADAPERGRSVTVEEYLRGYEDAALHEIEACSRWRIGRNTPLSVEPDLHLDEPIDRADRDAELPPGRYWATGLVYGDDPRTCMELDENDEPVSNRCPATIPEQCTPDQSYLLLPAAKYTLTEDTTQYYWAVGLPVSNEGIVDLTDHQTEVELTGNLTPHIDEVRSWLYGD</sequence>
<reference evidence="2 3" key="1">
    <citation type="submission" date="2016-10" db="EMBL/GenBank/DDBJ databases">
        <authorList>
            <person name="de Groot N.N."/>
        </authorList>
    </citation>
    <scope>NUCLEOTIDE SEQUENCE [LARGE SCALE GENOMIC DNA]</scope>
    <source>
        <strain evidence="2 3">DSM 16077</strain>
    </source>
</reference>
<keyword evidence="3" id="KW-1185">Reference proteome</keyword>
<dbReference type="AlphaFoldDB" id="A0A1G9Q3P3"/>
<organism evidence="2 3">
    <name type="scientific">Maricaulis salignorans</name>
    <dbReference type="NCBI Taxonomy" id="144026"/>
    <lineage>
        <taxon>Bacteria</taxon>
        <taxon>Pseudomonadati</taxon>
        <taxon>Pseudomonadota</taxon>
        <taxon>Alphaproteobacteria</taxon>
        <taxon>Maricaulales</taxon>
        <taxon>Maricaulaceae</taxon>
        <taxon>Maricaulis</taxon>
    </lineage>
</organism>
<gene>
    <name evidence="2" type="ORF">SAMN04488568_104147</name>
</gene>
<evidence type="ECO:0000256" key="1">
    <source>
        <dbReference type="SAM" id="SignalP"/>
    </source>
</evidence>
<feature type="signal peptide" evidence="1">
    <location>
        <begin position="1"/>
        <end position="22"/>
    </location>
</feature>
<dbReference type="PROSITE" id="PS51257">
    <property type="entry name" value="PROKAR_LIPOPROTEIN"/>
    <property type="match status" value="1"/>
</dbReference>
<protein>
    <submittedName>
        <fullName evidence="2">Uncharacterized protein</fullName>
    </submittedName>
</protein>
<feature type="chain" id="PRO_5011580814" evidence="1">
    <location>
        <begin position="23"/>
        <end position="366"/>
    </location>
</feature>
<accession>A0A1G9Q3P3</accession>
<name>A0A1G9Q3P3_9PROT</name>
<keyword evidence="1" id="KW-0732">Signal</keyword>
<dbReference type="EMBL" id="FNHG01000004">
    <property type="protein sequence ID" value="SDM05533.1"/>
    <property type="molecule type" value="Genomic_DNA"/>
</dbReference>
<evidence type="ECO:0000313" key="3">
    <source>
        <dbReference type="Proteomes" id="UP000199759"/>
    </source>
</evidence>
<dbReference type="RefSeq" id="WP_143024055.1">
    <property type="nucleotide sequence ID" value="NZ_FNHG01000004.1"/>
</dbReference>
<evidence type="ECO:0000313" key="2">
    <source>
        <dbReference type="EMBL" id="SDM05533.1"/>
    </source>
</evidence>